<dbReference type="SUPFAM" id="SSF141571">
    <property type="entry name" value="Pentapeptide repeat-like"/>
    <property type="match status" value="1"/>
</dbReference>
<dbReference type="Proteomes" id="UP000663828">
    <property type="component" value="Unassembled WGS sequence"/>
</dbReference>
<evidence type="ECO:0000313" key="3">
    <source>
        <dbReference type="Proteomes" id="UP000663828"/>
    </source>
</evidence>
<gene>
    <name evidence="2" type="ORF">XAT740_LOCUS51741</name>
</gene>
<evidence type="ECO:0000256" key="1">
    <source>
        <dbReference type="SAM" id="Phobius"/>
    </source>
</evidence>
<sequence length="447" mass="52143">MNRTQRQRSEKKVKRKSRCQLWLNTAVNALIPLMIGVATIVIAIADEKIEDKRREQDHTLAYLTRLQDQQLADESYYQNVFKTYVDDISNVLFKINHSFIDNEKKLKYIRTKTLTALDELDFQRKSRLFLFLYETDLLSTNTADILLDLSGANFTNITIKSTPYKKLSFNKLYLPSVDLTNASFIDCVFKDGADFRNSSMFGIKFLRTKFECSKSYLGFDDVLGKTHVRFDGSNIEKSDFSESHLCDISFKRTNLALTVLNGIKIQGMIQFQGTNLFDANRNQSIDKAEILGPLFIDFSNIDFRTIPINITLFNPKYFQMNNVILIDEMWIIDQMKNVKIGIDQTIDIAAYAVFIDSDETEYNFSADVRCMNGNFVIEMNFYDITSIWFNTSKSYLLINNTFTWKRQFDSGKIPRNTRSIRICIERFDKEECLIDNMELYIQKRKLN</sequence>
<feature type="transmembrane region" description="Helical" evidence="1">
    <location>
        <begin position="21"/>
        <end position="45"/>
    </location>
</feature>
<evidence type="ECO:0008006" key="4">
    <source>
        <dbReference type="Google" id="ProtNLM"/>
    </source>
</evidence>
<comment type="caution">
    <text evidence="2">The sequence shown here is derived from an EMBL/GenBank/DDBJ whole genome shotgun (WGS) entry which is preliminary data.</text>
</comment>
<dbReference type="PROSITE" id="PS00018">
    <property type="entry name" value="EF_HAND_1"/>
    <property type="match status" value="1"/>
</dbReference>
<reference evidence="2" key="1">
    <citation type="submission" date="2021-02" db="EMBL/GenBank/DDBJ databases">
        <authorList>
            <person name="Nowell W R."/>
        </authorList>
    </citation>
    <scope>NUCLEOTIDE SEQUENCE</scope>
</reference>
<dbReference type="EMBL" id="CAJNOR010008318">
    <property type="protein sequence ID" value="CAF1631560.1"/>
    <property type="molecule type" value="Genomic_DNA"/>
</dbReference>
<keyword evidence="1" id="KW-0812">Transmembrane</keyword>
<organism evidence="2 3">
    <name type="scientific">Adineta ricciae</name>
    <name type="common">Rotifer</name>
    <dbReference type="NCBI Taxonomy" id="249248"/>
    <lineage>
        <taxon>Eukaryota</taxon>
        <taxon>Metazoa</taxon>
        <taxon>Spiralia</taxon>
        <taxon>Gnathifera</taxon>
        <taxon>Rotifera</taxon>
        <taxon>Eurotatoria</taxon>
        <taxon>Bdelloidea</taxon>
        <taxon>Adinetida</taxon>
        <taxon>Adinetidae</taxon>
        <taxon>Adineta</taxon>
    </lineage>
</organism>
<evidence type="ECO:0000313" key="2">
    <source>
        <dbReference type="EMBL" id="CAF1631560.1"/>
    </source>
</evidence>
<keyword evidence="3" id="KW-1185">Reference proteome</keyword>
<dbReference type="Gene3D" id="2.160.20.80">
    <property type="entry name" value="E3 ubiquitin-protein ligase SopA"/>
    <property type="match status" value="1"/>
</dbReference>
<keyword evidence="1" id="KW-0472">Membrane</keyword>
<dbReference type="InterPro" id="IPR018247">
    <property type="entry name" value="EF_Hand_1_Ca_BS"/>
</dbReference>
<proteinExistence type="predicted"/>
<keyword evidence="1" id="KW-1133">Transmembrane helix</keyword>
<name>A0A816DDA9_ADIRI</name>
<protein>
    <recommendedName>
        <fullName evidence="4">Pentapeptide repeat-containing protein</fullName>
    </recommendedName>
</protein>
<dbReference type="AlphaFoldDB" id="A0A816DDA9"/>
<accession>A0A816DDA9</accession>